<gene>
    <name evidence="2" type="ORF">KAR29_11605</name>
</gene>
<dbReference type="AlphaFoldDB" id="A0A9Q7ACL2"/>
<dbReference type="SUPFAM" id="SSF48452">
    <property type="entry name" value="TPR-like"/>
    <property type="match status" value="1"/>
</dbReference>
<dbReference type="RefSeq" id="WP_274373150.1">
    <property type="nucleotide sequence ID" value="NZ_CP072943.1"/>
</dbReference>
<dbReference type="KEGG" id="aram:KAR29_11605"/>
<evidence type="ECO:0000313" key="2">
    <source>
        <dbReference type="EMBL" id="QTX31949.1"/>
    </source>
</evidence>
<proteinExistence type="predicted"/>
<dbReference type="EMBL" id="CP072943">
    <property type="protein sequence ID" value="QTX31949.1"/>
    <property type="molecule type" value="Genomic_DNA"/>
</dbReference>
<keyword evidence="3" id="KW-1185">Reference proteome</keyword>
<dbReference type="Proteomes" id="UP000671879">
    <property type="component" value="Chromosome"/>
</dbReference>
<feature type="signal peptide" evidence="1">
    <location>
        <begin position="1"/>
        <end position="23"/>
    </location>
</feature>
<dbReference type="InterPro" id="IPR011990">
    <property type="entry name" value="TPR-like_helical_dom_sf"/>
</dbReference>
<reference evidence="3" key="1">
    <citation type="submission" date="2021-04" db="EMBL/GenBank/DDBJ databases">
        <title>A novel Synergistetes isolate from a pyrite-forming mixed culture.</title>
        <authorList>
            <person name="Bunk B."/>
            <person name="Sproer C."/>
            <person name="Spring S."/>
            <person name="Pester M."/>
        </authorList>
    </citation>
    <scope>NUCLEOTIDE SEQUENCE [LARGE SCALE GENOMIC DNA]</scope>
    <source>
        <strain evidence="3">J.5.4.2-T.3.5.2</strain>
    </source>
</reference>
<protein>
    <recommendedName>
        <fullName evidence="4">Tetratricopeptide repeat protein</fullName>
    </recommendedName>
</protein>
<evidence type="ECO:0000256" key="1">
    <source>
        <dbReference type="SAM" id="SignalP"/>
    </source>
</evidence>
<evidence type="ECO:0008006" key="4">
    <source>
        <dbReference type="Google" id="ProtNLM"/>
    </source>
</evidence>
<sequence length="631" mass="71071">MKRRTLPLLLCSLVLLFPQMALCEAPPAPAPASAPASAPAEKKAYDPLYTLLALNACVVSVTETIHYGDRLVLDQEYTNIVNNIRFADIEADEELITLFQALLSALHDGLLREVEKEAFLRTYQRNIKKAIVESLSEASSTASGTYGAILEGAIAVGTTYFDHKNRMEDYRAELGENLWSLDKERRNLLNDLQKQLLAASWKLQRRYRLDDALRLSQQDLATFNDALSDRDGERRLRRLERMKSRFVAYPPFWYILGKTAQDLGRDDEARAAYETFEKNRRPLFRYDPFYAAVAMNRAELRRADEREELARDLEILLANSRTEDGANRLYAGLRYLDLQDIERARACFQQNVDEDYEKELNLWILDSLDGGASPQALAQELQREAEALTEQLLTENGLRNQDLLLLYDRGKDATVLRRIEKDLASIRLELVRRRAQRDTLALSLPEGWVAGTGAFQHDNHFALREGTFEVVLSFGSGQEVARFRPDDVRLLVSGSDRLSPKGGEPVIGYDPDLHLFAAYAGGHFHSSLEATLEIVDGDDALTLGFTGHKADPALFSEGKGLDYAVPVVGQIRLLKDLFRDSSRVVTEAVLFEPSSVRYRGKVWAVEKGQLSEAKEETAEVTAPARRARAGQ</sequence>
<accession>A0A9Q7ACL2</accession>
<keyword evidence="1" id="KW-0732">Signal</keyword>
<organism evidence="2 3">
    <name type="scientific">Aminithiophilus ramosus</name>
    <dbReference type="NCBI Taxonomy" id="3029084"/>
    <lineage>
        <taxon>Bacteria</taxon>
        <taxon>Thermotogati</taxon>
        <taxon>Synergistota</taxon>
        <taxon>Synergistia</taxon>
        <taxon>Synergistales</taxon>
        <taxon>Aminithiophilaceae</taxon>
        <taxon>Aminithiophilus</taxon>
    </lineage>
</organism>
<name>A0A9Q7ACL2_9BACT</name>
<evidence type="ECO:0000313" key="3">
    <source>
        <dbReference type="Proteomes" id="UP000671879"/>
    </source>
</evidence>
<feature type="chain" id="PRO_5040268338" description="Tetratricopeptide repeat protein" evidence="1">
    <location>
        <begin position="24"/>
        <end position="631"/>
    </location>
</feature>